<dbReference type="AlphaFoldDB" id="A0A329CJY4"/>
<sequence length="294" mass="32108">MKNLTQFINFSAVARHGSFANAARDLGLAPSSVAKSVARLEADLGARLFHRTTRSVALTEEGRRLFEKCSRLLDEIDALDLHSIREGDEPAGLLRIGAPVGYGTRVLLPRLATLQDRFPALEIDLRLSDERVNLLDDGLDAAIRFGKLEDSTLVARKIDEQNLVLCASPSYLERHAPIQSISDLAGHRTIAFRLPTIGRDRALQFVEDGEPVSISGSARFHISHGEALVHAALLGSGVAQIPQFFAQPFFESGALVELLRSFRPEPLSVSLILPSSRNRPPRVEALVKLLTGSP</sequence>
<dbReference type="InterPro" id="IPR036390">
    <property type="entry name" value="WH_DNA-bd_sf"/>
</dbReference>
<dbReference type="SUPFAM" id="SSF53850">
    <property type="entry name" value="Periplasmic binding protein-like II"/>
    <property type="match status" value="1"/>
</dbReference>
<evidence type="ECO:0000256" key="2">
    <source>
        <dbReference type="ARBA" id="ARBA00023015"/>
    </source>
</evidence>
<dbReference type="GO" id="GO:0003700">
    <property type="term" value="F:DNA-binding transcription factor activity"/>
    <property type="evidence" value="ECO:0007669"/>
    <property type="project" value="InterPro"/>
</dbReference>
<keyword evidence="3 6" id="KW-0238">DNA-binding</keyword>
<reference evidence="6 7" key="1">
    <citation type="submission" date="2018-06" db="EMBL/GenBank/DDBJ databases">
        <title>Genomic Encyclopedia of Type Strains, Phase III (KMG-III): the genomes of soil and plant-associated and newly described type strains.</title>
        <authorList>
            <person name="Whitman W."/>
        </authorList>
    </citation>
    <scope>NUCLEOTIDE SEQUENCE [LARGE SCALE GENOMIC DNA]</scope>
    <source>
        <strain evidence="6 7">LMG 23644</strain>
    </source>
</reference>
<dbReference type="PANTHER" id="PTHR30537:SF5">
    <property type="entry name" value="HTH-TYPE TRANSCRIPTIONAL ACTIVATOR TTDR-RELATED"/>
    <property type="match status" value="1"/>
</dbReference>
<dbReference type="Gene3D" id="3.40.190.290">
    <property type="match status" value="1"/>
</dbReference>
<dbReference type="CDD" id="cd08422">
    <property type="entry name" value="PBP2_CrgA_like"/>
    <property type="match status" value="1"/>
</dbReference>
<dbReference type="OrthoDB" id="9110639at2"/>
<dbReference type="PROSITE" id="PS50931">
    <property type="entry name" value="HTH_LYSR"/>
    <property type="match status" value="1"/>
</dbReference>
<dbReference type="Pfam" id="PF00126">
    <property type="entry name" value="HTH_1"/>
    <property type="match status" value="1"/>
</dbReference>
<evidence type="ECO:0000313" key="7">
    <source>
        <dbReference type="Proteomes" id="UP000248918"/>
    </source>
</evidence>
<gene>
    <name evidence="6" type="ORF">BX591_108182</name>
</gene>
<dbReference type="GO" id="GO:0003677">
    <property type="term" value="F:DNA binding"/>
    <property type="evidence" value="ECO:0007669"/>
    <property type="project" value="UniProtKB-KW"/>
</dbReference>
<evidence type="ECO:0000259" key="5">
    <source>
        <dbReference type="PROSITE" id="PS50931"/>
    </source>
</evidence>
<dbReference type="PANTHER" id="PTHR30537">
    <property type="entry name" value="HTH-TYPE TRANSCRIPTIONAL REGULATOR"/>
    <property type="match status" value="1"/>
</dbReference>
<dbReference type="InterPro" id="IPR005119">
    <property type="entry name" value="LysR_subst-bd"/>
</dbReference>
<dbReference type="Proteomes" id="UP000248918">
    <property type="component" value="Unassembled WGS sequence"/>
</dbReference>
<name>A0A329CJY4_9BURK</name>
<comment type="similarity">
    <text evidence="1">Belongs to the LysR transcriptional regulatory family.</text>
</comment>
<evidence type="ECO:0000256" key="3">
    <source>
        <dbReference type="ARBA" id="ARBA00023125"/>
    </source>
</evidence>
<dbReference type="InterPro" id="IPR000847">
    <property type="entry name" value="LysR_HTH_N"/>
</dbReference>
<dbReference type="RefSeq" id="WP_111932316.1">
    <property type="nucleotide sequence ID" value="NZ_CADFFP010000009.1"/>
</dbReference>
<accession>A0A329CJY4</accession>
<dbReference type="Pfam" id="PF03466">
    <property type="entry name" value="LysR_substrate"/>
    <property type="match status" value="1"/>
</dbReference>
<keyword evidence="2" id="KW-0805">Transcription regulation</keyword>
<dbReference type="FunFam" id="1.10.10.10:FF:000001">
    <property type="entry name" value="LysR family transcriptional regulator"/>
    <property type="match status" value="1"/>
</dbReference>
<protein>
    <submittedName>
        <fullName evidence="6">DNA-binding transcriptional LysR family regulator</fullName>
    </submittedName>
</protein>
<dbReference type="InterPro" id="IPR036388">
    <property type="entry name" value="WH-like_DNA-bd_sf"/>
</dbReference>
<evidence type="ECO:0000256" key="4">
    <source>
        <dbReference type="ARBA" id="ARBA00023163"/>
    </source>
</evidence>
<evidence type="ECO:0000313" key="6">
    <source>
        <dbReference type="EMBL" id="RAS32074.1"/>
    </source>
</evidence>
<keyword evidence="4" id="KW-0804">Transcription</keyword>
<dbReference type="SUPFAM" id="SSF46785">
    <property type="entry name" value="Winged helix' DNA-binding domain"/>
    <property type="match status" value="1"/>
</dbReference>
<dbReference type="Gene3D" id="1.10.10.10">
    <property type="entry name" value="Winged helix-like DNA-binding domain superfamily/Winged helix DNA-binding domain"/>
    <property type="match status" value="1"/>
</dbReference>
<proteinExistence type="inferred from homology"/>
<dbReference type="InterPro" id="IPR058163">
    <property type="entry name" value="LysR-type_TF_proteobact-type"/>
</dbReference>
<dbReference type="EMBL" id="QLTK01000008">
    <property type="protein sequence ID" value="RAS32074.1"/>
    <property type="molecule type" value="Genomic_DNA"/>
</dbReference>
<comment type="caution">
    <text evidence="6">The sequence shown here is derived from an EMBL/GenBank/DDBJ whole genome shotgun (WGS) entry which is preliminary data.</text>
</comment>
<organism evidence="6 7">
    <name type="scientific">Paraburkholderia bryophila</name>
    <dbReference type="NCBI Taxonomy" id="420952"/>
    <lineage>
        <taxon>Bacteria</taxon>
        <taxon>Pseudomonadati</taxon>
        <taxon>Pseudomonadota</taxon>
        <taxon>Betaproteobacteria</taxon>
        <taxon>Burkholderiales</taxon>
        <taxon>Burkholderiaceae</taxon>
        <taxon>Paraburkholderia</taxon>
    </lineage>
</organism>
<feature type="domain" description="HTH lysR-type" evidence="5">
    <location>
        <begin position="1"/>
        <end position="59"/>
    </location>
</feature>
<evidence type="ECO:0000256" key="1">
    <source>
        <dbReference type="ARBA" id="ARBA00009437"/>
    </source>
</evidence>